<keyword evidence="1" id="KW-0732">Signal</keyword>
<keyword evidence="3" id="KW-1185">Reference proteome</keyword>
<dbReference type="Proteomes" id="UP000216998">
    <property type="component" value="Unassembled WGS sequence"/>
</dbReference>
<dbReference type="OrthoDB" id="112232at2"/>
<evidence type="ECO:0000313" key="2">
    <source>
        <dbReference type="EMBL" id="OYQ34174.1"/>
    </source>
</evidence>
<reference evidence="2 3" key="1">
    <citation type="submission" date="2017-07" db="EMBL/GenBank/DDBJ databases">
        <title>Niveispirillum cyanobacteriorum sp. nov., isolated from cyanobacterial aggregates in a eutrophic lake.</title>
        <authorList>
            <person name="Cai H."/>
        </authorList>
    </citation>
    <scope>NUCLEOTIDE SEQUENCE [LARGE SCALE GENOMIC DNA]</scope>
    <source>
        <strain evidence="3">TH1-14</strain>
    </source>
</reference>
<dbReference type="PANTHER" id="PTHR43628:SF1">
    <property type="entry name" value="CHITIN SYNTHASE REGULATORY FACTOR 2-RELATED"/>
    <property type="match status" value="1"/>
</dbReference>
<evidence type="ECO:0008006" key="4">
    <source>
        <dbReference type="Google" id="ProtNLM"/>
    </source>
</evidence>
<sequence>MGRQSKVSWYASFFMVLLLASPTLAAEAIVAERLQGLLYSTSGPAEYRVARPAPEGMDVTVAGCLRHASRLHAARVGPGVDLEQLDAPVATQACQAALKVAPDDPDIENVLARVQLAAGEYQQAEALLNKVAATGNSFALYGLAKLNLEPKYQGGSSTKYIELLEKAVSLGDAVAKTDLAQSYARGFGVTKDVFKAEMLFKDAANLGDARAMHHLIGLYLREPALTLNDNSFEVLSEYARQGNLQAQIGIALHYLAAIAKPRDDAKAFQLVEGAAKLGNTDAMILLGSMYAIGRGVERNEQEALAQYRAAADLGDPMGSYTAGLLYLTGLGNGPTRVDQDQGIAHTYFVKAAELGHVRAFSALGWQYAEGKGVERDLQQSWHWYRKSIKANDPEGLNGAGVLLGNSPNAEQQAYGMQLLKRATVLGSLRAAENLKLFCAKRRTPACD</sequence>
<dbReference type="EMBL" id="NOXU01000029">
    <property type="protein sequence ID" value="OYQ34174.1"/>
    <property type="molecule type" value="Genomic_DNA"/>
</dbReference>
<dbReference type="InterPro" id="IPR006597">
    <property type="entry name" value="Sel1-like"/>
</dbReference>
<dbReference type="InterPro" id="IPR052945">
    <property type="entry name" value="Mitotic_Regulator"/>
</dbReference>
<dbReference type="Gene3D" id="1.25.40.10">
    <property type="entry name" value="Tetratricopeptide repeat domain"/>
    <property type="match status" value="2"/>
</dbReference>
<dbReference type="RefSeq" id="WP_094456583.1">
    <property type="nucleotide sequence ID" value="NZ_NOXU01000029.1"/>
</dbReference>
<dbReference type="SMART" id="SM00671">
    <property type="entry name" value="SEL1"/>
    <property type="match status" value="6"/>
</dbReference>
<comment type="caution">
    <text evidence="2">The sequence shown here is derived from an EMBL/GenBank/DDBJ whole genome shotgun (WGS) entry which is preliminary data.</text>
</comment>
<gene>
    <name evidence="2" type="ORF">CHU95_11995</name>
</gene>
<evidence type="ECO:0000313" key="3">
    <source>
        <dbReference type="Proteomes" id="UP000216998"/>
    </source>
</evidence>
<evidence type="ECO:0000256" key="1">
    <source>
        <dbReference type="SAM" id="SignalP"/>
    </source>
</evidence>
<feature type="signal peptide" evidence="1">
    <location>
        <begin position="1"/>
        <end position="25"/>
    </location>
</feature>
<dbReference type="Pfam" id="PF14559">
    <property type="entry name" value="TPR_19"/>
    <property type="match status" value="1"/>
</dbReference>
<dbReference type="SUPFAM" id="SSF81901">
    <property type="entry name" value="HCP-like"/>
    <property type="match status" value="2"/>
</dbReference>
<dbReference type="InterPro" id="IPR011990">
    <property type="entry name" value="TPR-like_helical_dom_sf"/>
</dbReference>
<proteinExistence type="predicted"/>
<name>A0A255YZR6_9PROT</name>
<organism evidence="2 3">
    <name type="scientific">Niveispirillum lacus</name>
    <dbReference type="NCBI Taxonomy" id="1981099"/>
    <lineage>
        <taxon>Bacteria</taxon>
        <taxon>Pseudomonadati</taxon>
        <taxon>Pseudomonadota</taxon>
        <taxon>Alphaproteobacteria</taxon>
        <taxon>Rhodospirillales</taxon>
        <taxon>Azospirillaceae</taxon>
        <taxon>Niveispirillum</taxon>
    </lineage>
</organism>
<dbReference type="PANTHER" id="PTHR43628">
    <property type="entry name" value="ACTIVATOR OF C KINASE PROTEIN 1-RELATED"/>
    <property type="match status" value="1"/>
</dbReference>
<dbReference type="Pfam" id="PF08238">
    <property type="entry name" value="Sel1"/>
    <property type="match status" value="5"/>
</dbReference>
<accession>A0A255YZR6</accession>
<dbReference type="AlphaFoldDB" id="A0A255YZR6"/>
<feature type="chain" id="PRO_5012084250" description="Sel1 repeat family protein" evidence="1">
    <location>
        <begin position="26"/>
        <end position="447"/>
    </location>
</feature>
<protein>
    <recommendedName>
        <fullName evidence="4">Sel1 repeat family protein</fullName>
    </recommendedName>
</protein>